<accession>A0AAE0FRG1</accession>
<gene>
    <name evidence="2" type="ORF">CYMTET_26937</name>
</gene>
<dbReference type="Proteomes" id="UP001190700">
    <property type="component" value="Unassembled WGS sequence"/>
</dbReference>
<feature type="compositionally biased region" description="Polar residues" evidence="1">
    <location>
        <begin position="1"/>
        <end position="15"/>
    </location>
</feature>
<evidence type="ECO:0000256" key="1">
    <source>
        <dbReference type="SAM" id="MobiDB-lite"/>
    </source>
</evidence>
<proteinExistence type="predicted"/>
<organism evidence="2 3">
    <name type="scientific">Cymbomonas tetramitiformis</name>
    <dbReference type="NCBI Taxonomy" id="36881"/>
    <lineage>
        <taxon>Eukaryota</taxon>
        <taxon>Viridiplantae</taxon>
        <taxon>Chlorophyta</taxon>
        <taxon>Pyramimonadophyceae</taxon>
        <taxon>Pyramimonadales</taxon>
        <taxon>Pyramimonadaceae</taxon>
        <taxon>Cymbomonas</taxon>
    </lineage>
</organism>
<keyword evidence="3" id="KW-1185">Reference proteome</keyword>
<comment type="caution">
    <text evidence="2">The sequence shown here is derived from an EMBL/GenBank/DDBJ whole genome shotgun (WGS) entry which is preliminary data.</text>
</comment>
<feature type="compositionally biased region" description="Low complexity" evidence="1">
    <location>
        <begin position="16"/>
        <end position="25"/>
    </location>
</feature>
<sequence length="276" mass="30684">MRQSLQKQEQHITGFQTQLRTQLRTQRAKPSQTAHAADSTQKAADLAAQLKAQRDETDCISLLNREMLEVDFLTLGDTHKGENISTALAGSNLKESAPKCSGLLQTRLAAIGAPTRAGALGGLDVRLGPFTSSSRTRRRAGPGADGKAKLQPDGKHRSINELGSTRSPEFWELLLQKLSRGEVTLEQHSHMPVWEEFRGRKLLEEGVNLGTPASARPRAPTKEQIRRPFEPPQANQDNGHTRARQPWEQASEHRHRDGGGDSKERRLLPLQREERV</sequence>
<dbReference type="AlphaFoldDB" id="A0AAE0FRG1"/>
<evidence type="ECO:0000313" key="2">
    <source>
        <dbReference type="EMBL" id="KAK3264315.1"/>
    </source>
</evidence>
<feature type="region of interest" description="Disordered" evidence="1">
    <location>
        <begin position="208"/>
        <end position="276"/>
    </location>
</feature>
<name>A0AAE0FRG1_9CHLO</name>
<feature type="region of interest" description="Disordered" evidence="1">
    <location>
        <begin position="1"/>
        <end position="40"/>
    </location>
</feature>
<evidence type="ECO:0000313" key="3">
    <source>
        <dbReference type="Proteomes" id="UP001190700"/>
    </source>
</evidence>
<feature type="compositionally biased region" description="Basic and acidic residues" evidence="1">
    <location>
        <begin position="220"/>
        <end position="229"/>
    </location>
</feature>
<feature type="region of interest" description="Disordered" evidence="1">
    <location>
        <begin position="122"/>
        <end position="163"/>
    </location>
</feature>
<protein>
    <submittedName>
        <fullName evidence="2">Uncharacterized protein</fullName>
    </submittedName>
</protein>
<reference evidence="2 3" key="1">
    <citation type="journal article" date="2015" name="Genome Biol. Evol.">
        <title>Comparative Genomics of a Bacterivorous Green Alga Reveals Evolutionary Causalities and Consequences of Phago-Mixotrophic Mode of Nutrition.</title>
        <authorList>
            <person name="Burns J.A."/>
            <person name="Paasch A."/>
            <person name="Narechania A."/>
            <person name="Kim E."/>
        </authorList>
    </citation>
    <scope>NUCLEOTIDE SEQUENCE [LARGE SCALE GENOMIC DNA]</scope>
    <source>
        <strain evidence="2 3">PLY_AMNH</strain>
    </source>
</reference>
<feature type="compositionally biased region" description="Polar residues" evidence="1">
    <location>
        <begin position="28"/>
        <end position="40"/>
    </location>
</feature>
<feature type="compositionally biased region" description="Basic and acidic residues" evidence="1">
    <location>
        <begin position="146"/>
        <end position="159"/>
    </location>
</feature>
<dbReference type="EMBL" id="LGRX02014630">
    <property type="protein sequence ID" value="KAK3264315.1"/>
    <property type="molecule type" value="Genomic_DNA"/>
</dbReference>
<feature type="compositionally biased region" description="Basic and acidic residues" evidence="1">
    <location>
        <begin position="250"/>
        <end position="276"/>
    </location>
</feature>